<gene>
    <name evidence="9" type="ORF">NDO55_04465</name>
</gene>
<feature type="chain" id="PRO_5040846864" description="peptidoglycan lytic exotransglycosylase" evidence="7">
    <location>
        <begin position="21"/>
        <end position="413"/>
    </location>
</feature>
<dbReference type="EMBL" id="JAMSHT010000001">
    <property type="protein sequence ID" value="MCM8557070.1"/>
    <property type="molecule type" value="Genomic_DNA"/>
</dbReference>
<protein>
    <recommendedName>
        <fullName evidence="2">peptidoglycan lytic exotransglycosylase</fullName>
        <ecNumber evidence="2">4.2.2.n1</ecNumber>
    </recommendedName>
    <alternativeName>
        <fullName evidence="5">Murein hydrolase A</fullName>
    </alternativeName>
</protein>
<accession>A0A9X2EFL0</accession>
<dbReference type="Pfam" id="PF06725">
    <property type="entry name" value="3D"/>
    <property type="match status" value="1"/>
</dbReference>
<dbReference type="GO" id="GO:0071555">
    <property type="term" value="P:cell wall organization"/>
    <property type="evidence" value="ECO:0007669"/>
    <property type="project" value="UniProtKB-KW"/>
</dbReference>
<comment type="catalytic activity">
    <reaction evidence="1">
        <text>Exolytic cleavage of the (1-&gt;4)-beta-glycosidic linkage between N-acetylmuramic acid (MurNAc) and N-acetylglucosamine (GlcNAc) residues in peptidoglycan, from either the reducing or the non-reducing ends of the peptidoglycan chains, with concomitant formation of a 1,6-anhydrobond in the MurNAc residue.</text>
        <dbReference type="EC" id="4.2.2.n1"/>
    </reaction>
</comment>
<dbReference type="CDD" id="cd14668">
    <property type="entry name" value="mlta_B"/>
    <property type="match status" value="1"/>
</dbReference>
<keyword evidence="7" id="KW-0732">Signal</keyword>
<dbReference type="AlphaFoldDB" id="A0A9X2EFL0"/>
<evidence type="ECO:0000313" key="10">
    <source>
        <dbReference type="Proteomes" id="UP001155128"/>
    </source>
</evidence>
<dbReference type="SMART" id="SM00925">
    <property type="entry name" value="MltA"/>
    <property type="match status" value="1"/>
</dbReference>
<evidence type="ECO:0000256" key="5">
    <source>
        <dbReference type="ARBA" id="ARBA00030918"/>
    </source>
</evidence>
<keyword evidence="10" id="KW-1185">Reference proteome</keyword>
<dbReference type="SUPFAM" id="SSF50685">
    <property type="entry name" value="Barwin-like endoglucanases"/>
    <property type="match status" value="1"/>
</dbReference>
<dbReference type="GO" id="GO:0009253">
    <property type="term" value="P:peptidoglycan catabolic process"/>
    <property type="evidence" value="ECO:0007669"/>
    <property type="project" value="TreeGrafter"/>
</dbReference>
<evidence type="ECO:0000256" key="1">
    <source>
        <dbReference type="ARBA" id="ARBA00001420"/>
    </source>
</evidence>
<keyword evidence="3" id="KW-0456">Lyase</keyword>
<dbReference type="GO" id="GO:0008933">
    <property type="term" value="F:peptidoglycan lytic transglycosylase activity"/>
    <property type="evidence" value="ECO:0007669"/>
    <property type="project" value="TreeGrafter"/>
</dbReference>
<dbReference type="Pfam" id="PF03562">
    <property type="entry name" value="MltA"/>
    <property type="match status" value="1"/>
</dbReference>
<dbReference type="GO" id="GO:0019867">
    <property type="term" value="C:outer membrane"/>
    <property type="evidence" value="ECO:0007669"/>
    <property type="project" value="InterPro"/>
</dbReference>
<keyword evidence="4" id="KW-0961">Cell wall biogenesis/degradation</keyword>
<dbReference type="PROSITE" id="PS51257">
    <property type="entry name" value="PROKAR_LIPOPROTEIN"/>
    <property type="match status" value="1"/>
</dbReference>
<evidence type="ECO:0000256" key="7">
    <source>
        <dbReference type="SAM" id="SignalP"/>
    </source>
</evidence>
<organism evidence="9 10">
    <name type="scientific">Sphingomicrobium sediminis</name>
    <dbReference type="NCBI Taxonomy" id="2950949"/>
    <lineage>
        <taxon>Bacteria</taxon>
        <taxon>Pseudomonadati</taxon>
        <taxon>Pseudomonadota</taxon>
        <taxon>Alphaproteobacteria</taxon>
        <taxon>Sphingomonadales</taxon>
        <taxon>Sphingomonadaceae</taxon>
        <taxon>Sphingomicrobium</taxon>
    </lineage>
</organism>
<dbReference type="InterPro" id="IPR036908">
    <property type="entry name" value="RlpA-like_sf"/>
</dbReference>
<dbReference type="Proteomes" id="UP001155128">
    <property type="component" value="Unassembled WGS sequence"/>
</dbReference>
<feature type="domain" description="Lytic transglycosylase MltA" evidence="8">
    <location>
        <begin position="154"/>
        <end position="307"/>
    </location>
</feature>
<sequence length="413" mass="44043">MSLRAAWPLAALLLAGCATSGPSGSPDSAVAMPPERPGETTLDRVDEPAPPRPEPVIELPEPTNGLEAGLRAAAVAPLTQEEAQRALAAFIRSCPKLLARDDASGLTIAADWAPLCNSAERIDPSQAVQFFTYSFAWVELGDGDAFATGYFEPEIPASLTRSERYNSPIYRRPDDLQRASFSDGSGAGRGRYNENGEFVRYFDRGEIVDGALEGRGLEIAYAADPVDLFFLQIQGSGRLRLPDGDIIRIGYADQNGRAYVPIGRLLREREIMAPGTINLDSLSEYLRADPVRGDALMDENPSYIFFRVLEGEGPLGALEVPVVPLGSVAADPAFMPLGAPVWLDMEDDAADGLWVAQDTGGAIKGANRFDTFWGAGPAAKRIAGLMQSPGRARLLVPKSAAARLGAAGNVLAE</sequence>
<dbReference type="EC" id="4.2.2.n1" evidence="2"/>
<dbReference type="InterPro" id="IPR026044">
    <property type="entry name" value="MltA"/>
</dbReference>
<evidence type="ECO:0000256" key="3">
    <source>
        <dbReference type="ARBA" id="ARBA00023239"/>
    </source>
</evidence>
<name>A0A9X2EFL0_9SPHN</name>
<dbReference type="Gene3D" id="2.40.240.50">
    <property type="entry name" value="Barwin-like endoglucanases"/>
    <property type="match status" value="1"/>
</dbReference>
<comment type="caution">
    <text evidence="9">The sequence shown here is derived from an EMBL/GenBank/DDBJ whole genome shotgun (WGS) entry which is preliminary data.</text>
</comment>
<dbReference type="RefSeq" id="WP_252112811.1">
    <property type="nucleotide sequence ID" value="NZ_JAMSHT010000001.1"/>
</dbReference>
<evidence type="ECO:0000256" key="6">
    <source>
        <dbReference type="SAM" id="MobiDB-lite"/>
    </source>
</evidence>
<evidence type="ECO:0000256" key="2">
    <source>
        <dbReference type="ARBA" id="ARBA00012587"/>
    </source>
</evidence>
<evidence type="ECO:0000313" key="9">
    <source>
        <dbReference type="EMBL" id="MCM8557070.1"/>
    </source>
</evidence>
<evidence type="ECO:0000259" key="8">
    <source>
        <dbReference type="SMART" id="SM00925"/>
    </source>
</evidence>
<dbReference type="InterPro" id="IPR005300">
    <property type="entry name" value="MltA_B"/>
</dbReference>
<feature type="region of interest" description="Disordered" evidence="6">
    <location>
        <begin position="20"/>
        <end position="59"/>
    </location>
</feature>
<dbReference type="CDD" id="cd14485">
    <property type="entry name" value="mltA_like_LT_A"/>
    <property type="match status" value="1"/>
</dbReference>
<feature type="compositionally biased region" description="Basic and acidic residues" evidence="6">
    <location>
        <begin position="36"/>
        <end position="49"/>
    </location>
</feature>
<reference evidence="9" key="1">
    <citation type="submission" date="2022-06" db="EMBL/GenBank/DDBJ databases">
        <title>Sphingomicrobium sedimins sp. nov., a marine bacterium isolated from tidal flat.</title>
        <authorList>
            <person name="Kim C.-H."/>
            <person name="Yoo Y."/>
            <person name="Kim J.-J."/>
        </authorList>
    </citation>
    <scope>NUCLEOTIDE SEQUENCE</scope>
    <source>
        <strain evidence="9">GRR-S6-50</strain>
    </source>
</reference>
<proteinExistence type="predicted"/>
<dbReference type="PANTHER" id="PTHR30124:SF0">
    <property type="entry name" value="MEMBRANE-BOUND LYTIC MUREIN TRANSGLYCOSYLASE A"/>
    <property type="match status" value="1"/>
</dbReference>
<dbReference type="PIRSF" id="PIRSF019422">
    <property type="entry name" value="MltA"/>
    <property type="match status" value="1"/>
</dbReference>
<dbReference type="PANTHER" id="PTHR30124">
    <property type="entry name" value="MEMBRANE-BOUND LYTIC MUREIN TRANSGLYCOSYLASE A"/>
    <property type="match status" value="1"/>
</dbReference>
<dbReference type="GO" id="GO:0009254">
    <property type="term" value="P:peptidoglycan turnover"/>
    <property type="evidence" value="ECO:0007669"/>
    <property type="project" value="InterPro"/>
</dbReference>
<evidence type="ECO:0000256" key="4">
    <source>
        <dbReference type="ARBA" id="ARBA00023316"/>
    </source>
</evidence>
<dbReference type="InterPro" id="IPR010611">
    <property type="entry name" value="3D_dom"/>
</dbReference>
<feature type="signal peptide" evidence="7">
    <location>
        <begin position="1"/>
        <end position="20"/>
    </location>
</feature>
<dbReference type="GO" id="GO:0004553">
    <property type="term" value="F:hydrolase activity, hydrolyzing O-glycosyl compounds"/>
    <property type="evidence" value="ECO:0007669"/>
    <property type="project" value="InterPro"/>
</dbReference>
<dbReference type="Gene3D" id="2.40.40.10">
    <property type="entry name" value="RlpA-like domain"/>
    <property type="match status" value="1"/>
</dbReference>